<dbReference type="Proteomes" id="UP000796761">
    <property type="component" value="Unassembled WGS sequence"/>
</dbReference>
<evidence type="ECO:0000256" key="1">
    <source>
        <dbReference type="SAM" id="MobiDB-lite"/>
    </source>
</evidence>
<comment type="caution">
    <text evidence="2">The sequence shown here is derived from an EMBL/GenBank/DDBJ whole genome shotgun (WGS) entry which is preliminary data.</text>
</comment>
<organism evidence="2 3">
    <name type="scientific">Zosterops borbonicus</name>
    <dbReference type="NCBI Taxonomy" id="364589"/>
    <lineage>
        <taxon>Eukaryota</taxon>
        <taxon>Metazoa</taxon>
        <taxon>Chordata</taxon>
        <taxon>Craniata</taxon>
        <taxon>Vertebrata</taxon>
        <taxon>Euteleostomi</taxon>
        <taxon>Archelosauria</taxon>
        <taxon>Archosauria</taxon>
        <taxon>Dinosauria</taxon>
        <taxon>Saurischia</taxon>
        <taxon>Theropoda</taxon>
        <taxon>Coelurosauria</taxon>
        <taxon>Aves</taxon>
        <taxon>Neognathae</taxon>
        <taxon>Neoaves</taxon>
        <taxon>Telluraves</taxon>
        <taxon>Australaves</taxon>
        <taxon>Passeriformes</taxon>
        <taxon>Sylvioidea</taxon>
        <taxon>Zosteropidae</taxon>
        <taxon>Zosterops</taxon>
    </lineage>
</organism>
<reference evidence="2" key="1">
    <citation type="submission" date="2019-04" db="EMBL/GenBank/DDBJ databases">
        <title>Genome assembly of Zosterops borbonicus 15179.</title>
        <authorList>
            <person name="Leroy T."/>
            <person name="Anselmetti Y."/>
            <person name="Tilak M.-K."/>
            <person name="Nabholz B."/>
        </authorList>
    </citation>
    <scope>NUCLEOTIDE SEQUENCE</scope>
    <source>
        <strain evidence="2">HGM_15179</strain>
        <tissue evidence="2">Muscle</tissue>
    </source>
</reference>
<dbReference type="AlphaFoldDB" id="A0A8K1GVF6"/>
<feature type="region of interest" description="Disordered" evidence="1">
    <location>
        <begin position="1"/>
        <end position="22"/>
    </location>
</feature>
<protein>
    <submittedName>
        <fullName evidence="2">Uncharacterized protein</fullName>
    </submittedName>
</protein>
<evidence type="ECO:0000313" key="2">
    <source>
        <dbReference type="EMBL" id="TRZ24787.1"/>
    </source>
</evidence>
<keyword evidence="3" id="KW-1185">Reference proteome</keyword>
<accession>A0A8K1GVF6</accession>
<evidence type="ECO:0000313" key="3">
    <source>
        <dbReference type="Proteomes" id="UP000796761"/>
    </source>
</evidence>
<proteinExistence type="predicted"/>
<name>A0A8K1GVF6_9PASS</name>
<dbReference type="EMBL" id="SWJQ01000041">
    <property type="protein sequence ID" value="TRZ24787.1"/>
    <property type="molecule type" value="Genomic_DNA"/>
</dbReference>
<sequence length="91" mass="10388">MPPLQPMEIHGGPDIHLQSLKDPTPPQTIFSFIVYTKMSRTMGSLSYKNGLRELELFTLERWLLADLILAFQYLEEQIFTQAGSERMGGTD</sequence>
<gene>
    <name evidence="2" type="ORF">HGM15179_002341</name>
</gene>